<organism evidence="6 7">
    <name type="scientific">Hallerella porci</name>
    <dbReference type="NCBI Taxonomy" id="1945871"/>
    <lineage>
        <taxon>Bacteria</taxon>
        <taxon>Pseudomonadati</taxon>
        <taxon>Fibrobacterota</taxon>
        <taxon>Fibrobacteria</taxon>
        <taxon>Fibrobacterales</taxon>
        <taxon>Fibrobacteraceae</taxon>
        <taxon>Hallerella</taxon>
    </lineage>
</organism>
<keyword evidence="4" id="KW-0472">Membrane</keyword>
<dbReference type="PANTHER" id="PTHR24027:SF438">
    <property type="entry name" value="CADHERIN 23"/>
    <property type="match status" value="1"/>
</dbReference>
<dbReference type="InterPro" id="IPR015919">
    <property type="entry name" value="Cadherin-like_sf"/>
</dbReference>
<dbReference type="SMART" id="SM00112">
    <property type="entry name" value="CA"/>
    <property type="match status" value="3"/>
</dbReference>
<dbReference type="SUPFAM" id="SSF49313">
    <property type="entry name" value="Cadherin-like"/>
    <property type="match status" value="3"/>
</dbReference>
<evidence type="ECO:0000259" key="5">
    <source>
        <dbReference type="PROSITE" id="PS50268"/>
    </source>
</evidence>
<accession>A0ABX5LMV5</accession>
<dbReference type="InterPro" id="IPR002126">
    <property type="entry name" value="Cadherin-like_dom"/>
</dbReference>
<dbReference type="InterPro" id="IPR038081">
    <property type="entry name" value="CalX-like_sf"/>
</dbReference>
<feature type="domain" description="Cadherin" evidence="5">
    <location>
        <begin position="753"/>
        <end position="846"/>
    </location>
</feature>
<dbReference type="Gene3D" id="2.60.40.60">
    <property type="entry name" value="Cadherins"/>
    <property type="match status" value="3"/>
</dbReference>
<evidence type="ECO:0000256" key="2">
    <source>
        <dbReference type="ARBA" id="ARBA00022737"/>
    </source>
</evidence>
<dbReference type="Proteomes" id="UP000245523">
    <property type="component" value="Unassembled WGS sequence"/>
</dbReference>
<keyword evidence="3" id="KW-0106">Calcium</keyword>
<dbReference type="PROSITE" id="PS51257">
    <property type="entry name" value="PROKAR_LIPOPROTEIN"/>
    <property type="match status" value="1"/>
</dbReference>
<dbReference type="SUPFAM" id="SSF141072">
    <property type="entry name" value="CalX-like"/>
    <property type="match status" value="1"/>
</dbReference>
<dbReference type="PANTHER" id="PTHR24027">
    <property type="entry name" value="CADHERIN-23"/>
    <property type="match status" value="1"/>
</dbReference>
<evidence type="ECO:0000256" key="4">
    <source>
        <dbReference type="ARBA" id="ARBA00023136"/>
    </source>
</evidence>
<dbReference type="InterPro" id="IPR039808">
    <property type="entry name" value="Cadherin"/>
</dbReference>
<dbReference type="Gene3D" id="2.60.40.2030">
    <property type="match status" value="1"/>
</dbReference>
<comment type="caution">
    <text evidence="6">The sequence shown here is derived from an EMBL/GenBank/DDBJ whole genome shotgun (WGS) entry which is preliminary data.</text>
</comment>
<dbReference type="EMBL" id="QGHD01000003">
    <property type="protein sequence ID" value="PWL03724.1"/>
    <property type="molecule type" value="Genomic_DNA"/>
</dbReference>
<feature type="domain" description="Cadherin" evidence="5">
    <location>
        <begin position="533"/>
        <end position="636"/>
    </location>
</feature>
<dbReference type="PROSITE" id="PS50268">
    <property type="entry name" value="CADHERIN_2"/>
    <property type="match status" value="3"/>
</dbReference>
<evidence type="ECO:0000256" key="1">
    <source>
        <dbReference type="ARBA" id="ARBA00004370"/>
    </source>
</evidence>
<evidence type="ECO:0000313" key="7">
    <source>
        <dbReference type="Proteomes" id="UP000245523"/>
    </source>
</evidence>
<sequence length="1463" mass="159924">MVNENLKRLFSGLFLVAGCAWGASVAPLYFTSLGNSADDRAEEQQAYWESLMKYKVWGTHSLTYSNGNISISDNTGYNGTADGDFIVNFQHHHIGGPTLVGGNFKFNNGGYDTLTTGPVRVLGDMQVTLQDDNVFEGDYCVKGNIRGQYEGNKNLWAEGVRKSGGSIYEKMNYDQCPESVPEVDAHLNVPVLPQDSVWVASTWSDESIEMTSCSPDEVLYIHVPPDSVVTNEFGTFDKYVDHIKISCTNHKKMYFLMPPGGRLTRIFSKNGFDFSNSVSDMRIQVVYASETTKFDKTKMEWDLSDSANFSYLTNKEYSGNLLFYTPQPILWNYWVDANFQGSWITADSFHVAGHFKLAGQVVAENLYFDADVQGDFRYVPFDPPILDIDPTAMGAGTFIENDRPQQVQITLSDAPTTAVEFNYCFALSNLADSNAVHLANKADFITAGMPLCTVKSNGTVVGDSGLVTFKAGHKLPTSPVMVTPKKDDLIEGDETFKLYVFNMSGAVLKGNKRTGYFTLKIKDVDFNTPPYFDKTAYSFNEDENSPIGDSVGIVHASDKQKGDIPYYYIASGDSALFTMDSISGKITVKKNALDYESKDTTFTLFIYASDGLLNSDTIPVTIHIKDVNEAPVAPDTTFKIAEDAKKGTVVGTVLASDPDSLHIAEFGKLKYQLVTKTTVFAVDSLSGKLILTDTLDYETTKSYTVYVRVSDGKLADTAKVIVNVLNVNEAPVVKNTTVMIDEECKGCAASNNVPASDPDGDKLKYEVLKDTSGLFKIDSTIGRIALKKDAKLDYEKDSVYQISVVVSDPGGLKDTALVTIKVRNLPEKVEITYAESGDSSWKKPDTIYTNDPKTYIKWTTPVGEKDSTVIAKEGKNTVKVSYQDGSATLVIILSTKIPKVTVTASNDTTGAPSGVTIVEEKEAGDTASYVRSKNALITVTVTDSSGEKPVTKKNSFKVALDTATVSKSQISAMEKTVGKVNVADESELSSKVKVTHSVVGENKIRVSYYDTTAAGTVVEVAYYTDSKGKRLADKNGEEYYEISSTVKNAEGKSVTLTYTVDALGTVKQDENGKTLYQVSYTNAVKAADGVVYDVKISYTMNASGEKSKDADGNMIYDVAYTFTDSYGNSATASTVIIVDPVPPVVKIISPENMASLSNVSVSVKWTVNDIEQDTLNFQGLNDGKNLIIRTYRDKAGNEASDTVIVILKAGKLVKVKMEEPLVNPDSKRVEKFTAASNSKPGTTYALSVMNAKTGKEVETQAGSASGLDKGSFKEPYSGLSGKHLGSTLHITAQAPAVDQTGTSSSLGSILENGYVSLDSGGGWNRKKIPVDEFLENNCSADFRNAYDSLGAAASLYTTKIKLKIWFFTTLGEFVSEYGFTQDIYTENVDESGGIQLFFELKPDEDGFLRSADGRKLATGPYIYKSEVKIRSELQCDLPDRKKGYIRKDDDDILTRWGYRRPNN</sequence>
<dbReference type="CDD" id="cd11304">
    <property type="entry name" value="Cadherin_repeat"/>
    <property type="match status" value="3"/>
</dbReference>
<name>A0ABX5LMV5_9BACT</name>
<dbReference type="PRINTS" id="PR00205">
    <property type="entry name" value="CADHERIN"/>
</dbReference>
<feature type="domain" description="Cadherin" evidence="5">
    <location>
        <begin position="632"/>
        <end position="733"/>
    </location>
</feature>
<evidence type="ECO:0000313" key="6">
    <source>
        <dbReference type="EMBL" id="PWL03724.1"/>
    </source>
</evidence>
<gene>
    <name evidence="6" type="ORF">B0H50_10316</name>
</gene>
<proteinExistence type="predicted"/>
<protein>
    <submittedName>
        <fullName evidence="6">Cadherin domain-containing protein</fullName>
    </submittedName>
</protein>
<keyword evidence="7" id="KW-1185">Reference proteome</keyword>
<dbReference type="Pfam" id="PF00028">
    <property type="entry name" value="Cadherin"/>
    <property type="match status" value="3"/>
</dbReference>
<keyword evidence="2" id="KW-0677">Repeat</keyword>
<comment type="subcellular location">
    <subcellularLocation>
        <location evidence="1">Membrane</location>
    </subcellularLocation>
</comment>
<reference evidence="6 7" key="1">
    <citation type="submission" date="2018-05" db="EMBL/GenBank/DDBJ databases">
        <title>Animal gut microbial communities from fecal samples from Wisconsin, USA.</title>
        <authorList>
            <person name="Neumann A."/>
        </authorList>
    </citation>
    <scope>NUCLEOTIDE SEQUENCE [LARGE SCALE GENOMIC DNA]</scope>
    <source>
        <strain evidence="6 7">UWS4</strain>
    </source>
</reference>
<evidence type="ECO:0000256" key="3">
    <source>
        <dbReference type="ARBA" id="ARBA00022837"/>
    </source>
</evidence>